<dbReference type="Proteomes" id="UP000324639">
    <property type="component" value="Chromosome Bgt_-10"/>
</dbReference>
<protein>
    <submittedName>
        <fullName evidence="1">Bgt-51847</fullName>
    </submittedName>
</protein>
<dbReference type="EMBL" id="LR026993">
    <property type="protein sequence ID" value="VDB94609.1"/>
    <property type="molecule type" value="Genomic_DNA"/>
</dbReference>
<gene>
    <name evidence="1" type="ORF">BGT96224V316_LOCUS7768</name>
</gene>
<proteinExistence type="predicted"/>
<organism evidence="1 2">
    <name type="scientific">Blumeria graminis f. sp. tritici</name>
    <dbReference type="NCBI Taxonomy" id="62690"/>
    <lineage>
        <taxon>Eukaryota</taxon>
        <taxon>Fungi</taxon>
        <taxon>Dikarya</taxon>
        <taxon>Ascomycota</taxon>
        <taxon>Pezizomycotina</taxon>
        <taxon>Leotiomycetes</taxon>
        <taxon>Erysiphales</taxon>
        <taxon>Erysiphaceae</taxon>
        <taxon>Blumeria</taxon>
    </lineage>
</organism>
<reference evidence="1 2" key="1">
    <citation type="submission" date="2018-08" db="EMBL/GenBank/DDBJ databases">
        <authorList>
            <person name="Muller C M."/>
        </authorList>
    </citation>
    <scope>NUCLEOTIDE SEQUENCE [LARGE SCALE GENOMIC DNA]</scope>
</reference>
<accession>A0A9X9MNU6</accession>
<keyword evidence="2" id="KW-1185">Reference proteome</keyword>
<dbReference type="AlphaFoldDB" id="A0A9X9MNU6"/>
<evidence type="ECO:0000313" key="2">
    <source>
        <dbReference type="Proteomes" id="UP000324639"/>
    </source>
</evidence>
<sequence length="69" mass="7938">MFWDCFAGPEKDPCLFWEKEWASINSQKYCEKIVPLIDVIVSMRPWLSVMQYNASAHTAANTLEGRARG</sequence>
<evidence type="ECO:0000313" key="1">
    <source>
        <dbReference type="EMBL" id="VDB94609.1"/>
    </source>
</evidence>
<name>A0A9X9MNU6_BLUGR</name>